<proteinExistence type="predicted"/>
<feature type="signal peptide" evidence="1">
    <location>
        <begin position="1"/>
        <end position="25"/>
    </location>
</feature>
<reference evidence="2 3" key="1">
    <citation type="submission" date="2016-10" db="EMBL/GenBank/DDBJ databases">
        <authorList>
            <person name="de Groot N.N."/>
        </authorList>
    </citation>
    <scope>NUCLEOTIDE SEQUENCE [LARGE SCALE GENOMIC DNA]</scope>
    <source>
        <strain evidence="2 3">DSM 12272</strain>
    </source>
</reference>
<dbReference type="OrthoDB" id="2677224at2"/>
<dbReference type="AlphaFoldDB" id="A0A1H0VRZ8"/>
<keyword evidence="3" id="KW-1185">Reference proteome</keyword>
<dbReference type="PROSITE" id="PS51257">
    <property type="entry name" value="PROKAR_LIPOPROTEIN"/>
    <property type="match status" value="1"/>
</dbReference>
<dbReference type="STRING" id="94869.SAMN04488529_1196"/>
<organism evidence="2 3">
    <name type="scientific">Clostridium gasigenes</name>
    <dbReference type="NCBI Taxonomy" id="94869"/>
    <lineage>
        <taxon>Bacteria</taxon>
        <taxon>Bacillati</taxon>
        <taxon>Bacillota</taxon>
        <taxon>Clostridia</taxon>
        <taxon>Eubacteriales</taxon>
        <taxon>Clostridiaceae</taxon>
        <taxon>Clostridium</taxon>
    </lineage>
</organism>
<dbReference type="RefSeq" id="WP_089973135.1">
    <property type="nucleotide sequence ID" value="NZ_FNJM01000019.1"/>
</dbReference>
<protein>
    <recommendedName>
        <fullName evidence="4">Lipoprotein</fullName>
    </recommendedName>
</protein>
<feature type="chain" id="PRO_5011478835" description="Lipoprotein" evidence="1">
    <location>
        <begin position="26"/>
        <end position="489"/>
    </location>
</feature>
<evidence type="ECO:0000313" key="3">
    <source>
        <dbReference type="Proteomes" id="UP000198597"/>
    </source>
</evidence>
<dbReference type="EMBL" id="FNJM01000019">
    <property type="protein sequence ID" value="SDP81297.1"/>
    <property type="molecule type" value="Genomic_DNA"/>
</dbReference>
<gene>
    <name evidence="2" type="ORF">SAMN04488529_1196</name>
</gene>
<keyword evidence="1" id="KW-0732">Signal</keyword>
<evidence type="ECO:0000313" key="2">
    <source>
        <dbReference type="EMBL" id="SDP81297.1"/>
    </source>
</evidence>
<evidence type="ECO:0008006" key="4">
    <source>
        <dbReference type="Google" id="ProtNLM"/>
    </source>
</evidence>
<sequence length="489" mass="56234">MKKIVCGMLLLILSIVTIGCSKATAEDTRAIKSPTNNSLNIYGKWKIKSIKVFDKEINVFEDIDSINGKEIEFSNDKINFIDTVYLNPSYKLKVVDKDYILSYESNIKIEDFMDEKEKRDVISIISNNNMISEFILTEKDKGYIIYMGSLIEVYKVSNNTIPNTDDKIINDKVKDTADINYYESETGVMVGLKTPRIKNVDGTFTSEEYRTLWISFKDGKLMPIVEKKNIIFPRINGIWSLENKFSKTDKHYQEYFEVGSVDNKNISTYEIISNKAIFKNITFIGNNYIGIEEYSGENFNNIFTNYKVVPIDNINSSSGLKIEELYSKDINNKYEIEYKKALNDISLDKPSNTSDIDYNNFTVKRKEGKWQLVGSLGRVDKNGENEEYLLNLRPSNKMLNYDNLIIPWKMLKGDIPSIRDAYISPNQRIAIILFEDNLAIYEIKDKMLKGAPLANINIGNEQVIMSEWSTGGYVEKWAKVFNDGIDITN</sequence>
<dbReference type="Proteomes" id="UP000198597">
    <property type="component" value="Unassembled WGS sequence"/>
</dbReference>
<name>A0A1H0VRZ8_9CLOT</name>
<accession>A0A1H0VRZ8</accession>
<evidence type="ECO:0000256" key="1">
    <source>
        <dbReference type="SAM" id="SignalP"/>
    </source>
</evidence>